<gene>
    <name evidence="5" type="ordered locus">Marky_1287</name>
</gene>
<evidence type="ECO:0000259" key="1">
    <source>
        <dbReference type="PROSITE" id="PS50112"/>
    </source>
</evidence>
<dbReference type="SMART" id="SM00086">
    <property type="entry name" value="PAC"/>
    <property type="match status" value="3"/>
</dbReference>
<dbReference type="NCBIfam" id="TIGR00229">
    <property type="entry name" value="sensory_box"/>
    <property type="match status" value="2"/>
</dbReference>
<dbReference type="SUPFAM" id="SSF55781">
    <property type="entry name" value="GAF domain-like"/>
    <property type="match status" value="1"/>
</dbReference>
<accession>F2NK56</accession>
<proteinExistence type="predicted"/>
<dbReference type="PROSITE" id="PS50113">
    <property type="entry name" value="PAC"/>
    <property type="match status" value="1"/>
</dbReference>
<dbReference type="InterPro" id="IPR043128">
    <property type="entry name" value="Rev_trsase/Diguanyl_cyclase"/>
</dbReference>
<dbReference type="GO" id="GO:0006355">
    <property type="term" value="P:regulation of DNA-templated transcription"/>
    <property type="evidence" value="ECO:0007669"/>
    <property type="project" value="InterPro"/>
</dbReference>
<dbReference type="PROSITE" id="PS50887">
    <property type="entry name" value="GGDEF"/>
    <property type="match status" value="1"/>
</dbReference>
<dbReference type="Pfam" id="PF13426">
    <property type="entry name" value="PAS_9"/>
    <property type="match status" value="1"/>
</dbReference>
<dbReference type="CDD" id="cd01948">
    <property type="entry name" value="EAL"/>
    <property type="match status" value="1"/>
</dbReference>
<dbReference type="NCBIfam" id="TIGR00254">
    <property type="entry name" value="GGDEF"/>
    <property type="match status" value="1"/>
</dbReference>
<dbReference type="HOGENOM" id="CLU_000445_70_34_0"/>
<dbReference type="Pfam" id="PF00990">
    <property type="entry name" value="GGDEF"/>
    <property type="match status" value="1"/>
</dbReference>
<dbReference type="InterPro" id="IPR035965">
    <property type="entry name" value="PAS-like_dom_sf"/>
</dbReference>
<reference evidence="5 6" key="1">
    <citation type="journal article" date="2012" name="Stand. Genomic Sci.">
        <title>Complete genome sequence of the aerobic, heterotroph Marinithermus hydrothermalis type strain (T1(T)) from a deep-sea hydrothermal vent chimney.</title>
        <authorList>
            <person name="Copeland A."/>
            <person name="Gu W."/>
            <person name="Yasawong M."/>
            <person name="Lapidus A."/>
            <person name="Lucas S."/>
            <person name="Deshpande S."/>
            <person name="Pagani I."/>
            <person name="Tapia R."/>
            <person name="Cheng J.F."/>
            <person name="Goodwin L.A."/>
            <person name="Pitluck S."/>
            <person name="Liolios K."/>
            <person name="Ivanova N."/>
            <person name="Mavromatis K."/>
            <person name="Mikhailova N."/>
            <person name="Pati A."/>
            <person name="Chen A."/>
            <person name="Palaniappan K."/>
            <person name="Land M."/>
            <person name="Pan C."/>
            <person name="Brambilla E.M."/>
            <person name="Rohde M."/>
            <person name="Tindall B.J."/>
            <person name="Sikorski J."/>
            <person name="Goker M."/>
            <person name="Detter J.C."/>
            <person name="Bristow J."/>
            <person name="Eisen J.A."/>
            <person name="Markowitz V."/>
            <person name="Hugenholtz P."/>
            <person name="Kyrpides N.C."/>
            <person name="Klenk H.P."/>
            <person name="Woyke T."/>
        </authorList>
    </citation>
    <scope>NUCLEOTIDE SEQUENCE [LARGE SCALE GENOMIC DNA]</scope>
    <source>
        <strain evidence="6">DSM 14884 / JCM 11576 / T1</strain>
    </source>
</reference>
<dbReference type="Pfam" id="PF13185">
    <property type="entry name" value="GAF_2"/>
    <property type="match status" value="1"/>
</dbReference>
<dbReference type="InterPro" id="IPR029787">
    <property type="entry name" value="Nucleotide_cyclase"/>
</dbReference>
<dbReference type="Pfam" id="PF08447">
    <property type="entry name" value="PAS_3"/>
    <property type="match status" value="1"/>
</dbReference>
<dbReference type="Gene3D" id="3.30.70.270">
    <property type="match status" value="1"/>
</dbReference>
<evidence type="ECO:0000313" key="5">
    <source>
        <dbReference type="EMBL" id="AEB12027.1"/>
    </source>
</evidence>
<evidence type="ECO:0000313" key="6">
    <source>
        <dbReference type="Proteomes" id="UP000007030"/>
    </source>
</evidence>
<dbReference type="InterPro" id="IPR029016">
    <property type="entry name" value="GAF-like_dom_sf"/>
</dbReference>
<dbReference type="InterPro" id="IPR013655">
    <property type="entry name" value="PAS_fold_3"/>
</dbReference>
<dbReference type="InterPro" id="IPR035919">
    <property type="entry name" value="EAL_sf"/>
</dbReference>
<dbReference type="InterPro" id="IPR001610">
    <property type="entry name" value="PAC"/>
</dbReference>
<feature type="domain" description="PAS" evidence="1">
    <location>
        <begin position="143"/>
        <end position="162"/>
    </location>
</feature>
<dbReference type="SMART" id="SM00052">
    <property type="entry name" value="EAL"/>
    <property type="match status" value="1"/>
</dbReference>
<dbReference type="KEGG" id="mhd:Marky_1287"/>
<dbReference type="Gene3D" id="3.30.450.20">
    <property type="entry name" value="PAS domain"/>
    <property type="match status" value="3"/>
</dbReference>
<organism evidence="5 6">
    <name type="scientific">Marinithermus hydrothermalis (strain DSM 14884 / JCM 11576 / T1)</name>
    <dbReference type="NCBI Taxonomy" id="869210"/>
    <lineage>
        <taxon>Bacteria</taxon>
        <taxon>Thermotogati</taxon>
        <taxon>Deinococcota</taxon>
        <taxon>Deinococci</taxon>
        <taxon>Thermales</taxon>
        <taxon>Thermaceae</taxon>
        <taxon>Marinithermus</taxon>
    </lineage>
</organism>
<dbReference type="SMART" id="SM00091">
    <property type="entry name" value="PAS"/>
    <property type="match status" value="3"/>
</dbReference>
<dbReference type="InterPro" id="IPR013767">
    <property type="entry name" value="PAS_fold"/>
</dbReference>
<feature type="domain" description="PAC" evidence="2">
    <location>
        <begin position="480"/>
        <end position="533"/>
    </location>
</feature>
<dbReference type="SMART" id="SM00065">
    <property type="entry name" value="GAF"/>
    <property type="match status" value="1"/>
</dbReference>
<dbReference type="SUPFAM" id="SSF141868">
    <property type="entry name" value="EAL domain-like"/>
    <property type="match status" value="1"/>
</dbReference>
<dbReference type="eggNOG" id="COG2199">
    <property type="taxonomic scope" value="Bacteria"/>
</dbReference>
<dbReference type="Proteomes" id="UP000007030">
    <property type="component" value="Chromosome"/>
</dbReference>
<dbReference type="SUPFAM" id="SSF55073">
    <property type="entry name" value="Nucleotide cyclase"/>
    <property type="match status" value="1"/>
</dbReference>
<dbReference type="SMART" id="SM00267">
    <property type="entry name" value="GGDEF"/>
    <property type="match status" value="1"/>
</dbReference>
<feature type="domain" description="GGDEF" evidence="4">
    <location>
        <begin position="562"/>
        <end position="697"/>
    </location>
</feature>
<dbReference type="CDD" id="cd00130">
    <property type="entry name" value="PAS"/>
    <property type="match status" value="3"/>
</dbReference>
<dbReference type="OrthoDB" id="2624050at2"/>
<dbReference type="RefSeq" id="WP_013704074.1">
    <property type="nucleotide sequence ID" value="NC_015387.1"/>
</dbReference>
<dbReference type="PROSITE" id="PS50883">
    <property type="entry name" value="EAL"/>
    <property type="match status" value="1"/>
</dbReference>
<evidence type="ECO:0000259" key="3">
    <source>
        <dbReference type="PROSITE" id="PS50883"/>
    </source>
</evidence>
<name>F2NK56_MARHT</name>
<evidence type="ECO:0000259" key="4">
    <source>
        <dbReference type="PROSITE" id="PS50887"/>
    </source>
</evidence>
<dbReference type="PANTHER" id="PTHR44757:SF2">
    <property type="entry name" value="BIOFILM ARCHITECTURE MAINTENANCE PROTEIN MBAA"/>
    <property type="match status" value="1"/>
</dbReference>
<dbReference type="InterPro" id="IPR000700">
    <property type="entry name" value="PAS-assoc_C"/>
</dbReference>
<feature type="domain" description="PAS" evidence="1">
    <location>
        <begin position="29"/>
        <end position="67"/>
    </location>
</feature>
<dbReference type="PANTHER" id="PTHR44757">
    <property type="entry name" value="DIGUANYLATE CYCLASE DGCP"/>
    <property type="match status" value="1"/>
</dbReference>
<dbReference type="Gene3D" id="3.30.450.40">
    <property type="match status" value="1"/>
</dbReference>
<feature type="domain" description="PAS" evidence="1">
    <location>
        <begin position="409"/>
        <end position="454"/>
    </location>
</feature>
<dbReference type="eggNOG" id="COG2200">
    <property type="taxonomic scope" value="Bacteria"/>
</dbReference>
<evidence type="ECO:0000259" key="2">
    <source>
        <dbReference type="PROSITE" id="PS50113"/>
    </source>
</evidence>
<dbReference type="eggNOG" id="COG2202">
    <property type="taxonomic scope" value="Bacteria"/>
</dbReference>
<dbReference type="SUPFAM" id="SSF55785">
    <property type="entry name" value="PYP-like sensor domain (PAS domain)"/>
    <property type="match status" value="3"/>
</dbReference>
<dbReference type="InterPro" id="IPR052155">
    <property type="entry name" value="Biofilm_reg_signaling"/>
</dbReference>
<dbReference type="CDD" id="cd01949">
    <property type="entry name" value="GGDEF"/>
    <property type="match status" value="1"/>
</dbReference>
<dbReference type="InterPro" id="IPR003018">
    <property type="entry name" value="GAF"/>
</dbReference>
<dbReference type="InterPro" id="IPR000160">
    <property type="entry name" value="GGDEF_dom"/>
</dbReference>
<dbReference type="Gene3D" id="3.20.20.450">
    <property type="entry name" value="EAL domain"/>
    <property type="match status" value="1"/>
</dbReference>
<sequence length="955" mass="107825">MTPPRAIVYRISARLEDETIIIDSVACLNREAEGLLGWSEHEIAQNPAGFLEKVHPEDAPRVREGLRCLFLGVDELRHRYRYRRKDGTYLVVLETLNVTHRAGTRLEWISVWQEASWVQERAEILEALDRAPGVAVVLFRDTFVYANEAAQQLLGYTREELLRLRPEEVLPEELWEAARAFIAEEAYAKGFELLSQELPLRTARGERRDVLVFARTVTYQGRPTGLAIAIDQTQRKRYERLYRLLKDVNARVESAEDQTAFLRAVCALLVERGGLGLAWVAVPEEGTGEFRAVAAAGRAEGFLDRVRVTVDPEVPEGRDPIGTAWREQRIVVVADTRTDPAVTPWREIMLERGFLSVCAVPVLREGRTVAVLALYAGARGFFTEEEIDFLEELQRVLSAALEDIEAEQHRRVIERAVEASPDWIVVTDAEGGIVYVNDAVCRISGYAREELLGRKMSIFRSGYHDPGFYAKLWEAVRAGRSFQAVFVNRRKDGKRFYLDQTIVPVMRNGAVHRIVGVAKDVTVERHLQEEVVLLRYQDPLTHLLNREGFLLEVEGELREREGSKALLLADVHQFTHVNRAFGARFGDALLYTLGQRLRERVARLGGGLVGRVGEDAFGVLLPGVEPSAIEAVLPHIFEAFTEPFEWNGETLSLGVHVGVAFSPRDATSAHELYNKAATALNFSKRKGGENTFSLFDQEMDARALRYLGWRAQLEQSLKEDRFELYFQPYFYTDTRTLAGAEALLRLRDPQKGLLAPSAFIEVLEESPLITAVEMAMLEKIRAFLLSLERPIKISFNISPKSLTNARFLEAIQAISRDVGRYLVLEVTERLLVEEAERARVFLEEVRKLGVRVAVDDFGTGYSSLAYLERLPVDFLKIDMSFVQRMTQSRRSLAIVDTLVSLAMKLGLKTIAEGVETEEEYKLLALLGCDIVQGYYLAKPMPREALEALLSDTASV</sequence>
<dbReference type="EMBL" id="CP002630">
    <property type="protein sequence ID" value="AEB12027.1"/>
    <property type="molecule type" value="Genomic_DNA"/>
</dbReference>
<feature type="domain" description="EAL" evidence="3">
    <location>
        <begin position="706"/>
        <end position="953"/>
    </location>
</feature>
<dbReference type="Pfam" id="PF00989">
    <property type="entry name" value="PAS"/>
    <property type="match status" value="1"/>
</dbReference>
<dbReference type="InterPro" id="IPR001633">
    <property type="entry name" value="EAL_dom"/>
</dbReference>
<dbReference type="InterPro" id="IPR000014">
    <property type="entry name" value="PAS"/>
</dbReference>
<dbReference type="AlphaFoldDB" id="F2NK56"/>
<protein>
    <submittedName>
        <fullName evidence="5">Diguanylate cyclase/phosphodiesterase with PAS/PAC and GAF sensor(S)</fullName>
    </submittedName>
</protein>
<dbReference type="Pfam" id="PF00563">
    <property type="entry name" value="EAL"/>
    <property type="match status" value="1"/>
</dbReference>
<dbReference type="STRING" id="869210.Marky_1287"/>
<dbReference type="eggNOG" id="COG2203">
    <property type="taxonomic scope" value="Bacteria"/>
</dbReference>
<dbReference type="PROSITE" id="PS50112">
    <property type="entry name" value="PAS"/>
    <property type="match status" value="3"/>
</dbReference>
<keyword evidence="6" id="KW-1185">Reference proteome</keyword>